<organism evidence="2 3">
    <name type="scientific">Paenibacillus konkukensis</name>
    <dbReference type="NCBI Taxonomy" id="2020716"/>
    <lineage>
        <taxon>Bacteria</taxon>
        <taxon>Bacillati</taxon>
        <taxon>Bacillota</taxon>
        <taxon>Bacilli</taxon>
        <taxon>Bacillales</taxon>
        <taxon>Paenibacillaceae</taxon>
        <taxon>Paenibacillus</taxon>
    </lineage>
</organism>
<evidence type="ECO:0000313" key="2">
    <source>
        <dbReference type="EMBL" id="UQZ86381.1"/>
    </source>
</evidence>
<dbReference type="Proteomes" id="UP001057134">
    <property type="component" value="Chromosome"/>
</dbReference>
<dbReference type="PANTHER" id="PTHR46211">
    <property type="entry name" value="GLYCEROPHOSPHORYL DIESTER PHOSPHODIESTERASE"/>
    <property type="match status" value="1"/>
</dbReference>
<keyword evidence="2" id="KW-0378">Hydrolase</keyword>
<dbReference type="PANTHER" id="PTHR46211:SF14">
    <property type="entry name" value="GLYCEROPHOSPHODIESTER PHOSPHODIESTERASE"/>
    <property type="match status" value="1"/>
</dbReference>
<reference evidence="2" key="2">
    <citation type="journal article" date="2021" name="J Anim Sci Technol">
        <title>Complete genome sequence of Paenibacillus konkukensis sp. nov. SK3146 as a potential probiotic strain.</title>
        <authorList>
            <person name="Jung H.I."/>
            <person name="Park S."/>
            <person name="Niu K.M."/>
            <person name="Lee S.W."/>
            <person name="Kothari D."/>
            <person name="Yi K.J."/>
            <person name="Kim S.K."/>
        </authorList>
    </citation>
    <scope>NUCLEOTIDE SEQUENCE</scope>
    <source>
        <strain evidence="2">SK3146</strain>
    </source>
</reference>
<protein>
    <submittedName>
        <fullName evidence="2">Glycerophosphoryl diester phosphodiesterase</fullName>
        <ecNumber evidence="2">3.1.4.46</ecNumber>
    </submittedName>
</protein>
<reference evidence="2" key="1">
    <citation type="submission" date="2018-02" db="EMBL/GenBank/DDBJ databases">
        <authorList>
            <person name="Kim S.-K."/>
            <person name="Jung H.-I."/>
            <person name="Lee S.-W."/>
        </authorList>
    </citation>
    <scope>NUCLEOTIDE SEQUENCE</scope>
    <source>
        <strain evidence="2">SK3146</strain>
    </source>
</reference>
<dbReference type="PROSITE" id="PS51704">
    <property type="entry name" value="GP_PDE"/>
    <property type="match status" value="1"/>
</dbReference>
<evidence type="ECO:0000259" key="1">
    <source>
        <dbReference type="PROSITE" id="PS51704"/>
    </source>
</evidence>
<dbReference type="Pfam" id="PF03009">
    <property type="entry name" value="GDPD"/>
    <property type="match status" value="1"/>
</dbReference>
<keyword evidence="3" id="KW-1185">Reference proteome</keyword>
<dbReference type="GO" id="GO:0008889">
    <property type="term" value="F:glycerophosphodiester phosphodiesterase activity"/>
    <property type="evidence" value="ECO:0007669"/>
    <property type="project" value="UniProtKB-EC"/>
</dbReference>
<sequence>MDIMFMNLAHRGASHYAPENTFAAFYKGLEMGANGLETDLRRTNDGVIILQHDEQLDRNTNGNGKLSDYTWREVAQLDAGSWFSDFYQGEPLVTLTSFFRHFARRPVLLALELKEPGMEKEVSEMIAVWKLYERVTITAFDFEVLQELRRRDDRVRLGYLTYGWDSKVRDQLAGIRAVQFCPKADLVTVGLVNEVKQAGYEIRAWGIRKEEQMMSCLQASIDGMTINYPDRLTEALKASGGSVN</sequence>
<evidence type="ECO:0000313" key="3">
    <source>
        <dbReference type="Proteomes" id="UP001057134"/>
    </source>
</evidence>
<dbReference type="InterPro" id="IPR017946">
    <property type="entry name" value="PLC-like_Pdiesterase_TIM-brl"/>
</dbReference>
<name>A0ABY4RXI1_9BACL</name>
<dbReference type="InterPro" id="IPR030395">
    <property type="entry name" value="GP_PDE_dom"/>
</dbReference>
<dbReference type="Gene3D" id="3.20.20.190">
    <property type="entry name" value="Phosphatidylinositol (PI) phosphodiesterase"/>
    <property type="match status" value="1"/>
</dbReference>
<dbReference type="EC" id="3.1.4.46" evidence="2"/>
<accession>A0ABY4RXI1</accession>
<dbReference type="EMBL" id="CP027059">
    <property type="protein sequence ID" value="UQZ86381.1"/>
    <property type="molecule type" value="Genomic_DNA"/>
</dbReference>
<gene>
    <name evidence="2" type="primary">ugpQ_6</name>
    <name evidence="2" type="ORF">SK3146_05674</name>
</gene>
<dbReference type="SUPFAM" id="SSF51695">
    <property type="entry name" value="PLC-like phosphodiesterases"/>
    <property type="match status" value="1"/>
</dbReference>
<feature type="domain" description="GP-PDE" evidence="1">
    <location>
        <begin position="5"/>
        <end position="236"/>
    </location>
</feature>
<proteinExistence type="predicted"/>